<reference evidence="1" key="1">
    <citation type="submission" date="2021-05" db="EMBL/GenBank/DDBJ databases">
        <authorList>
            <person name="Pan Q."/>
            <person name="Jouanno E."/>
            <person name="Zahm M."/>
            <person name="Klopp C."/>
            <person name="Cabau C."/>
            <person name="Louis A."/>
            <person name="Berthelot C."/>
            <person name="Parey E."/>
            <person name="Roest Crollius H."/>
            <person name="Montfort J."/>
            <person name="Robinson-Rechavi M."/>
            <person name="Bouchez O."/>
            <person name="Lampietro C."/>
            <person name="Lopez Roques C."/>
            <person name="Donnadieu C."/>
            <person name="Postlethwait J."/>
            <person name="Bobe J."/>
            <person name="Dillon D."/>
            <person name="Chandos A."/>
            <person name="von Hippel F."/>
            <person name="Guiguen Y."/>
        </authorList>
    </citation>
    <scope>NUCLEOTIDE SEQUENCE</scope>
    <source>
        <strain evidence="1">YG-Jan2019</strain>
    </source>
</reference>
<name>A0ACC2FGF9_DALPE</name>
<organism evidence="1 2">
    <name type="scientific">Dallia pectoralis</name>
    <name type="common">Alaska blackfish</name>
    <dbReference type="NCBI Taxonomy" id="75939"/>
    <lineage>
        <taxon>Eukaryota</taxon>
        <taxon>Metazoa</taxon>
        <taxon>Chordata</taxon>
        <taxon>Craniata</taxon>
        <taxon>Vertebrata</taxon>
        <taxon>Euteleostomi</taxon>
        <taxon>Actinopterygii</taxon>
        <taxon>Neopterygii</taxon>
        <taxon>Teleostei</taxon>
        <taxon>Protacanthopterygii</taxon>
        <taxon>Esociformes</taxon>
        <taxon>Umbridae</taxon>
        <taxon>Dallia</taxon>
    </lineage>
</organism>
<dbReference type="EMBL" id="CM055755">
    <property type="protein sequence ID" value="KAJ7990463.1"/>
    <property type="molecule type" value="Genomic_DNA"/>
</dbReference>
<dbReference type="Proteomes" id="UP001157502">
    <property type="component" value="Chromosome 28"/>
</dbReference>
<accession>A0ACC2FGF9</accession>
<sequence length="239" mass="28529">MKHRVYYLKRQYVAILVVTATTTRHKGALLFHSRIMPPKNKKEKMNVKKSNTKKKKTDEGRNELVEKYKRSEMDVVVLKDHLALRGDMTRQAQSISHDLRSHIREMEQKLRHERLDRKDVSTDLTRQYKAMQTDMTIKVNRTEEEVILLREQLARCQEELRAERKEREQMNQEKDDTIADLQNKLDHMEIDYEKILHDTLDSLTSNLSETRVRWENESISSHQRFKELLSDFGLNPLDI</sequence>
<evidence type="ECO:0000313" key="2">
    <source>
        <dbReference type="Proteomes" id="UP001157502"/>
    </source>
</evidence>
<gene>
    <name evidence="1" type="ORF">DPEC_G00300570</name>
</gene>
<proteinExistence type="predicted"/>
<comment type="caution">
    <text evidence="1">The sequence shown here is derived from an EMBL/GenBank/DDBJ whole genome shotgun (WGS) entry which is preliminary data.</text>
</comment>
<evidence type="ECO:0000313" key="1">
    <source>
        <dbReference type="EMBL" id="KAJ7990463.1"/>
    </source>
</evidence>
<keyword evidence="2" id="KW-1185">Reference proteome</keyword>
<protein>
    <submittedName>
        <fullName evidence="1">Uncharacterized protein</fullName>
    </submittedName>
</protein>